<reference evidence="4" key="2">
    <citation type="submission" date="2020-06" db="EMBL/GenBank/DDBJ databases">
        <title>Helianthus annuus Genome sequencing and assembly Release 2.</title>
        <authorList>
            <person name="Gouzy J."/>
            <person name="Langlade N."/>
            <person name="Munos S."/>
        </authorList>
    </citation>
    <scope>NUCLEOTIDE SEQUENCE</scope>
    <source>
        <tissue evidence="4">Leaves</tissue>
    </source>
</reference>
<dbReference type="Gene3D" id="4.10.60.10">
    <property type="entry name" value="Zinc finger, CCHC-type"/>
    <property type="match status" value="1"/>
</dbReference>
<organism evidence="4 5">
    <name type="scientific">Helianthus annuus</name>
    <name type="common">Common sunflower</name>
    <dbReference type="NCBI Taxonomy" id="4232"/>
    <lineage>
        <taxon>Eukaryota</taxon>
        <taxon>Viridiplantae</taxon>
        <taxon>Streptophyta</taxon>
        <taxon>Embryophyta</taxon>
        <taxon>Tracheophyta</taxon>
        <taxon>Spermatophyta</taxon>
        <taxon>Magnoliopsida</taxon>
        <taxon>eudicotyledons</taxon>
        <taxon>Gunneridae</taxon>
        <taxon>Pentapetalae</taxon>
        <taxon>asterids</taxon>
        <taxon>campanulids</taxon>
        <taxon>Asterales</taxon>
        <taxon>Asteraceae</taxon>
        <taxon>Asteroideae</taxon>
        <taxon>Heliantheae alliance</taxon>
        <taxon>Heliantheae</taxon>
        <taxon>Helianthus</taxon>
    </lineage>
</organism>
<dbReference type="GO" id="GO:0008270">
    <property type="term" value="F:zinc ion binding"/>
    <property type="evidence" value="ECO:0007669"/>
    <property type="project" value="UniProtKB-KW"/>
</dbReference>
<comment type="caution">
    <text evidence="4">The sequence shown here is derived from an EMBL/GenBank/DDBJ whole genome shotgun (WGS) entry which is preliminary data.</text>
</comment>
<evidence type="ECO:0000256" key="2">
    <source>
        <dbReference type="SAM" id="MobiDB-lite"/>
    </source>
</evidence>
<keyword evidence="1" id="KW-0479">Metal-binding</keyword>
<dbReference type="Proteomes" id="UP000215914">
    <property type="component" value="Unassembled WGS sequence"/>
</dbReference>
<dbReference type="InterPro" id="IPR005162">
    <property type="entry name" value="Retrotrans_gag_dom"/>
</dbReference>
<name>A0A9K3JI50_HELAN</name>
<keyword evidence="1" id="KW-0862">Zinc</keyword>
<gene>
    <name evidence="4" type="ORF">HanXRQr2_Chr03g0116891</name>
</gene>
<accession>A0A9K3JI50</accession>
<keyword evidence="5" id="KW-1185">Reference proteome</keyword>
<proteinExistence type="predicted"/>
<reference evidence="4" key="1">
    <citation type="journal article" date="2017" name="Nature">
        <title>The sunflower genome provides insights into oil metabolism, flowering and Asterid evolution.</title>
        <authorList>
            <person name="Badouin H."/>
            <person name="Gouzy J."/>
            <person name="Grassa C.J."/>
            <person name="Murat F."/>
            <person name="Staton S.E."/>
            <person name="Cottret L."/>
            <person name="Lelandais-Briere C."/>
            <person name="Owens G.L."/>
            <person name="Carrere S."/>
            <person name="Mayjonade B."/>
            <person name="Legrand L."/>
            <person name="Gill N."/>
            <person name="Kane N.C."/>
            <person name="Bowers J.E."/>
            <person name="Hubner S."/>
            <person name="Bellec A."/>
            <person name="Berard A."/>
            <person name="Berges H."/>
            <person name="Blanchet N."/>
            <person name="Boniface M.C."/>
            <person name="Brunel D."/>
            <person name="Catrice O."/>
            <person name="Chaidir N."/>
            <person name="Claudel C."/>
            <person name="Donnadieu C."/>
            <person name="Faraut T."/>
            <person name="Fievet G."/>
            <person name="Helmstetter N."/>
            <person name="King M."/>
            <person name="Knapp S.J."/>
            <person name="Lai Z."/>
            <person name="Le Paslier M.C."/>
            <person name="Lippi Y."/>
            <person name="Lorenzon L."/>
            <person name="Mandel J.R."/>
            <person name="Marage G."/>
            <person name="Marchand G."/>
            <person name="Marquand E."/>
            <person name="Bret-Mestries E."/>
            <person name="Morien E."/>
            <person name="Nambeesan S."/>
            <person name="Nguyen T."/>
            <person name="Pegot-Espagnet P."/>
            <person name="Pouilly N."/>
            <person name="Raftis F."/>
            <person name="Sallet E."/>
            <person name="Schiex T."/>
            <person name="Thomas J."/>
            <person name="Vandecasteele C."/>
            <person name="Vares D."/>
            <person name="Vear F."/>
            <person name="Vautrin S."/>
            <person name="Crespi M."/>
            <person name="Mangin B."/>
            <person name="Burke J.M."/>
            <person name="Salse J."/>
            <person name="Munos S."/>
            <person name="Vincourt P."/>
            <person name="Rieseberg L.H."/>
            <person name="Langlade N.B."/>
        </authorList>
    </citation>
    <scope>NUCLEOTIDE SEQUENCE</scope>
    <source>
        <tissue evidence="4">Leaves</tissue>
    </source>
</reference>
<feature type="region of interest" description="Disordered" evidence="2">
    <location>
        <begin position="17"/>
        <end position="56"/>
    </location>
</feature>
<evidence type="ECO:0000259" key="3">
    <source>
        <dbReference type="PROSITE" id="PS50158"/>
    </source>
</evidence>
<dbReference type="PROSITE" id="PS50158">
    <property type="entry name" value="ZF_CCHC"/>
    <property type="match status" value="1"/>
</dbReference>
<dbReference type="Pfam" id="PF03732">
    <property type="entry name" value="Retrotrans_gag"/>
    <property type="match status" value="1"/>
</dbReference>
<dbReference type="EMBL" id="MNCJ02000318">
    <property type="protein sequence ID" value="KAF5814945.1"/>
    <property type="molecule type" value="Genomic_DNA"/>
</dbReference>
<sequence>MHTEVLPDFMQTVMQQMNDARSTQPPPTPSRSPTPPCFSTPPHSPHSPPKGKNVKDLITPPTVDIHKWLSRFQKQQPRSFSVAATPIEAQNWIAHIEKIFEVLGVGDEFKTRLAAYKLEDNAQTWWHTVKHARGGDTFAATLPWDSFKTLFFQQYFPVAFRDEYIREFASIKQREDEPMTEFMERFTRLASFVGPNAGSPAAQAGKFKWALCERIKWLVVNQDFKDITEVANAVQNLEIANRTMKLQYGGDILKNLALTTGQTSTQIPLTGNQKTSSNQNSPPAPQNSQAIVAQTHNQPRKPCSTCGKTHGGVCLKLTGGCFRCKQTGHAIQNCPFPPKDTEKKITTGANAIPANRGGRVFALKVHNKPTEHHGYDVIGREP</sequence>
<feature type="region of interest" description="Disordered" evidence="2">
    <location>
        <begin position="266"/>
        <end position="288"/>
    </location>
</feature>
<dbReference type="GO" id="GO:0003676">
    <property type="term" value="F:nucleic acid binding"/>
    <property type="evidence" value="ECO:0007669"/>
    <property type="project" value="InterPro"/>
</dbReference>
<dbReference type="PANTHER" id="PTHR33223">
    <property type="entry name" value="CCHC-TYPE DOMAIN-CONTAINING PROTEIN"/>
    <property type="match status" value="1"/>
</dbReference>
<evidence type="ECO:0000256" key="1">
    <source>
        <dbReference type="PROSITE-ProRule" id="PRU00047"/>
    </source>
</evidence>
<keyword evidence="1" id="KW-0863">Zinc-finger</keyword>
<feature type="domain" description="CCHC-type" evidence="3">
    <location>
        <begin position="321"/>
        <end position="335"/>
    </location>
</feature>
<feature type="compositionally biased region" description="Pro residues" evidence="2">
    <location>
        <begin position="24"/>
        <end position="48"/>
    </location>
</feature>
<evidence type="ECO:0000313" key="4">
    <source>
        <dbReference type="EMBL" id="KAF5814945.1"/>
    </source>
</evidence>
<evidence type="ECO:0000313" key="5">
    <source>
        <dbReference type="Proteomes" id="UP000215914"/>
    </source>
</evidence>
<protein>
    <submittedName>
        <fullName evidence="4">Transcription factor interactor and regulator CCHC(Zn) family</fullName>
    </submittedName>
</protein>
<dbReference type="PANTHER" id="PTHR33223:SF11">
    <property type="entry name" value="ELEMENT PROTEIN, PUTATIVE-RELATED"/>
    <property type="match status" value="1"/>
</dbReference>
<dbReference type="InterPro" id="IPR001878">
    <property type="entry name" value="Znf_CCHC"/>
</dbReference>
<dbReference type="Gramene" id="mRNA:HanXRQr2_Chr03g0116891">
    <property type="protein sequence ID" value="CDS:HanXRQr2_Chr03g0116891.1"/>
    <property type="gene ID" value="HanXRQr2_Chr03g0116891"/>
</dbReference>
<dbReference type="AlphaFoldDB" id="A0A9K3JI50"/>